<dbReference type="InterPro" id="IPR027417">
    <property type="entry name" value="P-loop_NTPase"/>
</dbReference>
<dbReference type="Pfam" id="PF12705">
    <property type="entry name" value="PDDEXK_1"/>
    <property type="match status" value="1"/>
</dbReference>
<evidence type="ECO:0000313" key="12">
    <source>
        <dbReference type="EMBL" id="KAA0978923.1"/>
    </source>
</evidence>
<keyword evidence="8" id="KW-0234">DNA repair</keyword>
<reference evidence="12 13" key="1">
    <citation type="submission" date="2019-07" db="EMBL/GenBank/DDBJ databases">
        <title>Analysis of the biochemical properties, biological activity and biotechnological potential of siderophores and biosurfactants produced by Antarctic psychrotolerant bacteria.</title>
        <authorList>
            <person name="Styczynski M."/>
            <person name="Krucon T."/>
            <person name="Decewicz P."/>
            <person name="Dziewit L."/>
        </authorList>
    </citation>
    <scope>NUCLEOTIDE SEQUENCE [LARGE SCALE GENOMIC DNA]</scope>
    <source>
        <strain evidence="12 13">ANT_H27</strain>
    </source>
</reference>
<dbReference type="CDD" id="cd18808">
    <property type="entry name" value="SF1_C_Upf1"/>
    <property type="match status" value="1"/>
</dbReference>
<proteinExistence type="predicted"/>
<evidence type="ECO:0000259" key="9">
    <source>
        <dbReference type="Pfam" id="PF12705"/>
    </source>
</evidence>
<keyword evidence="7" id="KW-0067">ATP-binding</keyword>
<dbReference type="GO" id="GO:0004527">
    <property type="term" value="F:exonuclease activity"/>
    <property type="evidence" value="ECO:0007669"/>
    <property type="project" value="UniProtKB-KW"/>
</dbReference>
<dbReference type="CDD" id="cd17934">
    <property type="entry name" value="DEXXQc_Upf1-like"/>
    <property type="match status" value="1"/>
</dbReference>
<name>A0A5B0EJ36_9MICC</name>
<evidence type="ECO:0000313" key="13">
    <source>
        <dbReference type="Proteomes" id="UP000323856"/>
    </source>
</evidence>
<dbReference type="Gene3D" id="3.40.50.300">
    <property type="entry name" value="P-loop containing nucleotide triphosphate hydrolases"/>
    <property type="match status" value="2"/>
</dbReference>
<evidence type="ECO:0000256" key="8">
    <source>
        <dbReference type="ARBA" id="ARBA00023204"/>
    </source>
</evidence>
<keyword evidence="5" id="KW-0347">Helicase</keyword>
<comment type="caution">
    <text evidence="12">The sequence shown here is derived from an EMBL/GenBank/DDBJ whole genome shotgun (WGS) entry which is preliminary data.</text>
</comment>
<dbReference type="PANTHER" id="PTHR43788:SF8">
    <property type="entry name" value="DNA-BINDING PROTEIN SMUBP-2"/>
    <property type="match status" value="1"/>
</dbReference>
<organism evidence="12 13">
    <name type="scientific">Paeniglutamicibacter gangotriensis</name>
    <dbReference type="NCBI Taxonomy" id="254787"/>
    <lineage>
        <taxon>Bacteria</taxon>
        <taxon>Bacillati</taxon>
        <taxon>Actinomycetota</taxon>
        <taxon>Actinomycetes</taxon>
        <taxon>Micrococcales</taxon>
        <taxon>Micrococcaceae</taxon>
        <taxon>Paeniglutamicibacter</taxon>
    </lineage>
</organism>
<dbReference type="InterPro" id="IPR041679">
    <property type="entry name" value="DNA2/NAM7-like_C"/>
</dbReference>
<dbReference type="InterPro" id="IPR050534">
    <property type="entry name" value="Coronavir_polyprotein_1ab"/>
</dbReference>
<evidence type="ECO:0000259" key="10">
    <source>
        <dbReference type="Pfam" id="PF13087"/>
    </source>
</evidence>
<dbReference type="GO" id="GO:0006281">
    <property type="term" value="P:DNA repair"/>
    <property type="evidence" value="ECO:0007669"/>
    <property type="project" value="UniProtKB-KW"/>
</dbReference>
<sequence length="1155" mass="126126">MFFLDQDLIYSASDLVLAAGCEFASLSKLDERLGRSAKADFGPDEMLERTAVLGDAHEHKVLQELREQYGDYDPDTGRGVKMLAAGVRGDRASLIAAHEETHQALLNGADVVFQATFFDGEFVGFADFLIREEDGSYAVWDTKLARHARVTALLQLAAYGDQLLANGIPVAEQTTLVLGDKSHSVHQMHELLPVFRDRRARFKALTAAHRTATDPVRWGQDGVGACGRCDYCAVQVAAHRDLLLVAGMSTLKRKKLMESGITTIDELAASETKGRDPHHKLAEQARMQVGLAATDGTVGGVAYKINRATQTISRLPEPDTGDIFFDFEGDPLWQDPFDDSWGLEYLFGVIEIDTGEPVFKPFWAHSRAGERKAFTDFVAYVEARRAQYPKMKIYHYAPYEKSALRNLSLRHVVAEDTIDQWLREGLLIDLYDTVRHSLLISERSYSIKKLEPLYMGQHLRGGDVKDAGASVVAYAKYSEQLEVDAAEAANILESIRDYNEYDCLSTLRLRDWLQSLVPHDDRPEWVDEAALPGVDDVEPSAEEIALRQYLESLPADRALSNDERAIAMVAAATGYHRREAKQFWWEHFDRLDEPIDVWADTRNVFIVDDAEVLEDWHKASTRARVESRLTELHGTMAEGSDFRPGSSWFAMYGAPLPPELEPSNANRAGLFNATMSENDERFVITEKSSTKVPPFGTLPIALTPDQPINTTSLRESLAELARTVGGALPSLPKHPGIDILRKSPPRFKTLGAPPAPLLVDGHPNIVGAIIEALQDLDHSYLAVQGPPGTGKTFVASHVIAALVKKGWKIGVVAQSHAVVDNVLAKAITGAGVHPEQVAKKPRAGDKTEVPWSGTTDNAIEELLVSEEGALIGGTAWTMTGKRIPEGSLDLLVIDEAGQYSLANTLAVSRAATRLLLLGDPQQLPQVTQGSHPQPVDESALGWLSAGHPTLPEELGYFLADSWRMHPELCAKVSALSYSSKLHSAAAAATRSLSEVPAGVATIMVEHYGNTTASLEEAHEIITQARTHIGLSWVGGEGQDPRALLAQDILVVAAYNAQVNLLRTELDAAGLEDVKVGTVDKFQGQEAPVVIVSMACSSADDAARGIDFLLNRNRINVAVSRGQWRAVIVRSPALTHFLPTTPAAFAQLGAFLALGA</sequence>
<gene>
    <name evidence="12" type="ORF">FQ154_03985</name>
</gene>
<evidence type="ECO:0000259" key="11">
    <source>
        <dbReference type="Pfam" id="PF13482"/>
    </source>
</evidence>
<dbReference type="AlphaFoldDB" id="A0A5B0EJ36"/>
<feature type="domain" description="PD-(D/E)XK endonuclease-like" evidence="9">
    <location>
        <begin position="81"/>
        <end position="234"/>
    </location>
</feature>
<dbReference type="InterPro" id="IPR038726">
    <property type="entry name" value="PDDEXK_AddAB-type"/>
</dbReference>
<keyword evidence="6" id="KW-0269">Exonuclease</keyword>
<evidence type="ECO:0000256" key="3">
    <source>
        <dbReference type="ARBA" id="ARBA00022763"/>
    </source>
</evidence>
<dbReference type="PANTHER" id="PTHR43788">
    <property type="entry name" value="DNA2/NAM7 HELICASE FAMILY MEMBER"/>
    <property type="match status" value="1"/>
</dbReference>
<evidence type="ECO:0000256" key="4">
    <source>
        <dbReference type="ARBA" id="ARBA00022801"/>
    </source>
</evidence>
<keyword evidence="4" id="KW-0378">Hydrolase</keyword>
<keyword evidence="1" id="KW-0540">Nuclease</keyword>
<protein>
    <submittedName>
        <fullName evidence="12">TM0106 family RecB-like putative nuclease</fullName>
    </submittedName>
</protein>
<dbReference type="SUPFAM" id="SSF52540">
    <property type="entry name" value="P-loop containing nucleoside triphosphate hydrolases"/>
    <property type="match status" value="1"/>
</dbReference>
<keyword evidence="3" id="KW-0227">DNA damage</keyword>
<evidence type="ECO:0000256" key="1">
    <source>
        <dbReference type="ARBA" id="ARBA00022722"/>
    </source>
</evidence>
<dbReference type="Pfam" id="PF13087">
    <property type="entry name" value="AAA_12"/>
    <property type="match status" value="1"/>
</dbReference>
<dbReference type="GO" id="GO:0005524">
    <property type="term" value="F:ATP binding"/>
    <property type="evidence" value="ECO:0007669"/>
    <property type="project" value="UniProtKB-KW"/>
</dbReference>
<dbReference type="Proteomes" id="UP000323856">
    <property type="component" value="Unassembled WGS sequence"/>
</dbReference>
<dbReference type="InterPro" id="IPR038720">
    <property type="entry name" value="YprB_RNase_H-like_dom"/>
</dbReference>
<dbReference type="GO" id="GO:0043139">
    <property type="term" value="F:5'-3' DNA helicase activity"/>
    <property type="evidence" value="ECO:0007669"/>
    <property type="project" value="TreeGrafter"/>
</dbReference>
<dbReference type="InterPro" id="IPR047187">
    <property type="entry name" value="SF1_C_Upf1"/>
</dbReference>
<feature type="domain" description="YprB ribonuclease H-like" evidence="11">
    <location>
        <begin position="323"/>
        <end position="513"/>
    </location>
</feature>
<accession>A0A5B0EJ36</accession>
<evidence type="ECO:0000256" key="7">
    <source>
        <dbReference type="ARBA" id="ARBA00022840"/>
    </source>
</evidence>
<dbReference type="Pfam" id="PF13604">
    <property type="entry name" value="AAA_30"/>
    <property type="match status" value="1"/>
</dbReference>
<dbReference type="EMBL" id="VOBL01000003">
    <property type="protein sequence ID" value="KAA0978923.1"/>
    <property type="molecule type" value="Genomic_DNA"/>
</dbReference>
<dbReference type="NCBIfam" id="TIGR03491">
    <property type="entry name" value="TM0106 family RecB-like putative nuclease"/>
    <property type="match status" value="1"/>
</dbReference>
<evidence type="ECO:0000256" key="5">
    <source>
        <dbReference type="ARBA" id="ARBA00022806"/>
    </source>
</evidence>
<dbReference type="OrthoDB" id="9757917at2"/>
<dbReference type="RefSeq" id="WP_149618751.1">
    <property type="nucleotide sequence ID" value="NZ_VOBL01000003.1"/>
</dbReference>
<dbReference type="InterPro" id="IPR019993">
    <property type="entry name" value="RecB_nuclease_TM0106_put"/>
</dbReference>
<evidence type="ECO:0000256" key="2">
    <source>
        <dbReference type="ARBA" id="ARBA00022741"/>
    </source>
</evidence>
<feature type="domain" description="DNA2/NAM7 helicase-like C-terminal" evidence="10">
    <location>
        <begin position="956"/>
        <end position="1128"/>
    </location>
</feature>
<keyword evidence="2" id="KW-0547">Nucleotide-binding</keyword>
<evidence type="ECO:0000256" key="6">
    <source>
        <dbReference type="ARBA" id="ARBA00022839"/>
    </source>
</evidence>
<dbReference type="Pfam" id="PF13482">
    <property type="entry name" value="RNase_H_2"/>
    <property type="match status" value="1"/>
</dbReference>